<dbReference type="InterPro" id="IPR000195">
    <property type="entry name" value="Rab-GAP-TBC_dom"/>
</dbReference>
<feature type="compositionally biased region" description="Low complexity" evidence="4">
    <location>
        <begin position="116"/>
        <end position="125"/>
    </location>
</feature>
<dbReference type="GO" id="GO:0005096">
    <property type="term" value="F:GTPase activator activity"/>
    <property type="evidence" value="ECO:0007669"/>
    <property type="project" value="UniProtKB-KW"/>
</dbReference>
<keyword evidence="1" id="KW-0343">GTPase activation</keyword>
<dbReference type="EMBL" id="GEBQ01007526">
    <property type="protein sequence ID" value="JAT32451.1"/>
    <property type="molecule type" value="Transcribed_RNA"/>
</dbReference>
<accession>A0A1B6M959</accession>
<dbReference type="PANTHER" id="PTHR22957:SF26">
    <property type="entry name" value="LD44506P"/>
    <property type="match status" value="1"/>
</dbReference>
<dbReference type="Gene3D" id="1.10.8.270">
    <property type="entry name" value="putative rabgap domain of human tbc1 domain family member 14 like domains"/>
    <property type="match status" value="1"/>
</dbReference>
<evidence type="ECO:0000256" key="2">
    <source>
        <dbReference type="ARBA" id="ARBA00022553"/>
    </source>
</evidence>
<evidence type="ECO:0000256" key="4">
    <source>
        <dbReference type="SAM" id="MobiDB-lite"/>
    </source>
</evidence>
<keyword evidence="2" id="KW-0597">Phosphoprotein</keyword>
<dbReference type="FunFam" id="1.10.8.270:FF:000004">
    <property type="entry name" value="TBC1 domain family, member 22B"/>
    <property type="match status" value="1"/>
</dbReference>
<gene>
    <name evidence="6" type="ORF">g.1169</name>
</gene>
<feature type="compositionally biased region" description="Polar residues" evidence="4">
    <location>
        <begin position="138"/>
        <end position="148"/>
    </location>
</feature>
<dbReference type="InterPro" id="IPR035969">
    <property type="entry name" value="Rab-GAP_TBC_sf"/>
</dbReference>
<dbReference type="PROSITE" id="PS50086">
    <property type="entry name" value="TBC_RABGAP"/>
    <property type="match status" value="1"/>
</dbReference>
<dbReference type="PANTHER" id="PTHR22957">
    <property type="entry name" value="TBC1 DOMAIN FAMILY MEMBER GTPASE-ACTIVATING PROTEIN"/>
    <property type="match status" value="1"/>
</dbReference>
<feature type="compositionally biased region" description="Polar residues" evidence="4">
    <location>
        <begin position="34"/>
        <end position="48"/>
    </location>
</feature>
<dbReference type="AlphaFoldDB" id="A0A1B6M959"/>
<dbReference type="SUPFAM" id="SSF47923">
    <property type="entry name" value="Ypt/Rab-GAP domain of gyp1p"/>
    <property type="match status" value="2"/>
</dbReference>
<dbReference type="FunFam" id="1.10.472.80:FF:000001">
    <property type="entry name" value="TBC1 domain family member 22B"/>
    <property type="match status" value="1"/>
</dbReference>
<evidence type="ECO:0000259" key="5">
    <source>
        <dbReference type="PROSITE" id="PS50086"/>
    </source>
</evidence>
<comment type="function">
    <text evidence="3">May act as a GTPase-activating protein for Rab family protein(s).</text>
</comment>
<dbReference type="GO" id="GO:0071889">
    <property type="term" value="F:14-3-3 protein binding"/>
    <property type="evidence" value="ECO:0007669"/>
    <property type="project" value="UniProtKB-ARBA"/>
</dbReference>
<evidence type="ECO:0000256" key="1">
    <source>
        <dbReference type="ARBA" id="ARBA00022468"/>
    </source>
</evidence>
<dbReference type="Gene3D" id="1.10.472.80">
    <property type="entry name" value="Ypt/Rab-GAP domain of gyp1p, domain 3"/>
    <property type="match status" value="1"/>
</dbReference>
<protein>
    <recommendedName>
        <fullName evidence="5">Rab-GAP TBC domain-containing protein</fullName>
    </recommendedName>
</protein>
<feature type="region of interest" description="Disordered" evidence="4">
    <location>
        <begin position="102"/>
        <end position="148"/>
    </location>
</feature>
<dbReference type="Pfam" id="PF00566">
    <property type="entry name" value="RabGAP-TBC"/>
    <property type="match status" value="1"/>
</dbReference>
<proteinExistence type="predicted"/>
<organism evidence="6">
    <name type="scientific">Graphocephala atropunctata</name>
    <dbReference type="NCBI Taxonomy" id="36148"/>
    <lineage>
        <taxon>Eukaryota</taxon>
        <taxon>Metazoa</taxon>
        <taxon>Ecdysozoa</taxon>
        <taxon>Arthropoda</taxon>
        <taxon>Hexapoda</taxon>
        <taxon>Insecta</taxon>
        <taxon>Pterygota</taxon>
        <taxon>Neoptera</taxon>
        <taxon>Paraneoptera</taxon>
        <taxon>Hemiptera</taxon>
        <taxon>Auchenorrhyncha</taxon>
        <taxon>Membracoidea</taxon>
        <taxon>Cicadellidae</taxon>
        <taxon>Cicadellinae</taxon>
        <taxon>Cicadellini</taxon>
        <taxon>Graphocephala</taxon>
    </lineage>
</organism>
<dbReference type="FunFam" id="1.10.10.750:FF:000009">
    <property type="entry name" value="TBC1 domain family member 22A"/>
    <property type="match status" value="1"/>
</dbReference>
<sequence>MENHDNNEDQASTFWKKNTKPVPGRPSPRKEVRSNSQQNSGSTSFQDFQDSVRDAWDIGDDEFCNILDVKISKQVVHSTALSVINNHRSKNALQMTEQAILPPCQPPAQPQPQPQPQTLTPTPTQNIKTEFGAGDNLVHSSPRTHTNNTHRSLIKLQNAVGVDSETTVCKLAKFRALQETTLLNLDDLRHLSWSGIPVEVRPVAWRLLAGYLPASLERRQAVMERKRLDYWNLVKQYFDTERDESYQDTYRQIHIDIPRMSPLIALFQQKTVQEMFERILFIWAIRHPASGYVQGINDLVTPFYVVFLQEFLPTGGNLDTLEVATLPKEHQDIIEADSFWCLSKFLDGIQDNYIFAQLGIQHKVKQLKELIQRIDGTLHKHLQRHGIDYLQFSFRWMNNLLTREIPLRCSIRLWDTYLAESDSFASFQLYVCAAFLLHWRQELLLERDFQGLMLMLQNLPTQNWTDSDIGVLVAEAYKLKFTFADAPNHLQSNEHR</sequence>
<feature type="region of interest" description="Disordered" evidence="4">
    <location>
        <begin position="1"/>
        <end position="48"/>
    </location>
</feature>
<reference evidence="6" key="1">
    <citation type="submission" date="2015-11" db="EMBL/GenBank/DDBJ databases">
        <title>De novo transcriptome assembly of four potential Pierce s Disease insect vectors from Arizona vineyards.</title>
        <authorList>
            <person name="Tassone E.E."/>
        </authorList>
    </citation>
    <scope>NUCLEOTIDE SEQUENCE</scope>
</reference>
<feature type="compositionally biased region" description="Pro residues" evidence="4">
    <location>
        <begin position="103"/>
        <end position="115"/>
    </location>
</feature>
<name>A0A1B6M959_9HEMI</name>
<feature type="domain" description="Rab-GAP TBC" evidence="5">
    <location>
        <begin position="195"/>
        <end position="421"/>
    </location>
</feature>
<dbReference type="SMART" id="SM00164">
    <property type="entry name" value="TBC"/>
    <property type="match status" value="1"/>
</dbReference>
<evidence type="ECO:0000256" key="3">
    <source>
        <dbReference type="ARBA" id="ARBA00043879"/>
    </source>
</evidence>
<evidence type="ECO:0000313" key="6">
    <source>
        <dbReference type="EMBL" id="JAT32451.1"/>
    </source>
</evidence>